<evidence type="ECO:0000256" key="5">
    <source>
        <dbReference type="RuleBase" id="RU004168"/>
    </source>
</evidence>
<keyword evidence="4" id="KW-0378">Hydrolase</keyword>
<comment type="catalytic activity">
    <reaction evidence="3 4">
        <text>an acyl phosphate + H2O = a carboxylate + phosphate + H(+)</text>
        <dbReference type="Rhea" id="RHEA:14965"/>
        <dbReference type="ChEBI" id="CHEBI:15377"/>
        <dbReference type="ChEBI" id="CHEBI:15378"/>
        <dbReference type="ChEBI" id="CHEBI:29067"/>
        <dbReference type="ChEBI" id="CHEBI:43474"/>
        <dbReference type="ChEBI" id="CHEBI:59918"/>
        <dbReference type="EC" id="3.6.1.7"/>
    </reaction>
</comment>
<dbReference type="SUPFAM" id="SSF54975">
    <property type="entry name" value="Acylphosphatase/BLUF domain-like"/>
    <property type="match status" value="1"/>
</dbReference>
<evidence type="ECO:0000313" key="8">
    <source>
        <dbReference type="Proteomes" id="UP000321523"/>
    </source>
</evidence>
<dbReference type="InterPro" id="IPR001792">
    <property type="entry name" value="Acylphosphatase-like_dom"/>
</dbReference>
<comment type="caution">
    <text evidence="7">The sequence shown here is derived from an EMBL/GenBank/DDBJ whole genome shotgun (WGS) entry which is preliminary data.</text>
</comment>
<dbReference type="RefSeq" id="WP_044433202.1">
    <property type="nucleotide sequence ID" value="NZ_BJYZ01000011.1"/>
</dbReference>
<feature type="active site" evidence="4">
    <location>
        <position position="39"/>
    </location>
</feature>
<dbReference type="AlphaFoldDB" id="A0A512DQT4"/>
<dbReference type="Gene3D" id="3.30.70.100">
    <property type="match status" value="1"/>
</dbReference>
<dbReference type="PROSITE" id="PS51160">
    <property type="entry name" value="ACYLPHOSPHATASE_3"/>
    <property type="match status" value="1"/>
</dbReference>
<name>A0A512DQT4_9PROT</name>
<dbReference type="PROSITE" id="PS00151">
    <property type="entry name" value="ACYLPHOSPHATASE_2"/>
    <property type="match status" value="1"/>
</dbReference>
<dbReference type="InterPro" id="IPR036046">
    <property type="entry name" value="Acylphosphatase-like_dom_sf"/>
</dbReference>
<dbReference type="EMBL" id="BJYZ01000011">
    <property type="protein sequence ID" value="GEO38550.1"/>
    <property type="molecule type" value="Genomic_DNA"/>
</dbReference>
<dbReference type="Pfam" id="PF00708">
    <property type="entry name" value="Acylphosphatase"/>
    <property type="match status" value="1"/>
</dbReference>
<dbReference type="Proteomes" id="UP000321523">
    <property type="component" value="Unassembled WGS sequence"/>
</dbReference>
<dbReference type="OrthoDB" id="5295388at2"/>
<dbReference type="InterPro" id="IPR017968">
    <property type="entry name" value="Acylphosphatase_CS"/>
</dbReference>
<evidence type="ECO:0000256" key="1">
    <source>
        <dbReference type="ARBA" id="ARBA00005614"/>
    </source>
</evidence>
<sequence length="94" mass="10125">MNDTKAVNALISGKVQGVWYRAWTVDEARKRGLAGWVRNRKDGTVEAVFAGPAEQVDDMVQACHQGPPLAKVAGVAVTPASSPHGESFEQRSTY</sequence>
<comment type="similarity">
    <text evidence="1 5">Belongs to the acylphosphatase family.</text>
</comment>
<dbReference type="PANTHER" id="PTHR47268:SF4">
    <property type="entry name" value="ACYLPHOSPHATASE"/>
    <property type="match status" value="1"/>
</dbReference>
<evidence type="ECO:0000259" key="6">
    <source>
        <dbReference type="PROSITE" id="PS51160"/>
    </source>
</evidence>
<dbReference type="InterPro" id="IPR020456">
    <property type="entry name" value="Acylphosphatase"/>
</dbReference>
<dbReference type="PRINTS" id="PR00112">
    <property type="entry name" value="ACYLPHPHTASE"/>
</dbReference>
<evidence type="ECO:0000313" key="7">
    <source>
        <dbReference type="EMBL" id="GEO38550.1"/>
    </source>
</evidence>
<protein>
    <recommendedName>
        <fullName evidence="2 4">acylphosphatase</fullName>
        <ecNumber evidence="2 4">3.6.1.7</ecNumber>
    </recommendedName>
</protein>
<dbReference type="GO" id="GO:0003998">
    <property type="term" value="F:acylphosphatase activity"/>
    <property type="evidence" value="ECO:0007669"/>
    <property type="project" value="UniProtKB-EC"/>
</dbReference>
<evidence type="ECO:0000256" key="3">
    <source>
        <dbReference type="ARBA" id="ARBA00047645"/>
    </source>
</evidence>
<feature type="domain" description="Acylphosphatase-like" evidence="6">
    <location>
        <begin position="6"/>
        <end position="92"/>
    </location>
</feature>
<reference evidence="7 8" key="1">
    <citation type="submission" date="2019-07" db="EMBL/GenBank/DDBJ databases">
        <title>Whole genome shotgun sequence of Skermanella aerolata NBRC 106429.</title>
        <authorList>
            <person name="Hosoyama A."/>
            <person name="Uohara A."/>
            <person name="Ohji S."/>
            <person name="Ichikawa N."/>
        </authorList>
    </citation>
    <scope>NUCLEOTIDE SEQUENCE [LARGE SCALE GENOMIC DNA]</scope>
    <source>
        <strain evidence="7 8">NBRC 106429</strain>
    </source>
</reference>
<evidence type="ECO:0000256" key="4">
    <source>
        <dbReference type="PROSITE-ProRule" id="PRU00520"/>
    </source>
</evidence>
<evidence type="ECO:0000256" key="2">
    <source>
        <dbReference type="ARBA" id="ARBA00012150"/>
    </source>
</evidence>
<accession>A0A512DQT4</accession>
<gene>
    <name evidence="7" type="primary">acyP</name>
    <name evidence="7" type="ORF">SAE02_26980</name>
</gene>
<keyword evidence="8" id="KW-1185">Reference proteome</keyword>
<dbReference type="EC" id="3.6.1.7" evidence="2 4"/>
<organism evidence="7 8">
    <name type="scientific">Skermanella aerolata</name>
    <dbReference type="NCBI Taxonomy" id="393310"/>
    <lineage>
        <taxon>Bacteria</taxon>
        <taxon>Pseudomonadati</taxon>
        <taxon>Pseudomonadota</taxon>
        <taxon>Alphaproteobacteria</taxon>
        <taxon>Rhodospirillales</taxon>
        <taxon>Azospirillaceae</taxon>
        <taxon>Skermanella</taxon>
    </lineage>
</organism>
<dbReference type="PANTHER" id="PTHR47268">
    <property type="entry name" value="ACYLPHOSPHATASE"/>
    <property type="match status" value="1"/>
</dbReference>
<proteinExistence type="inferred from homology"/>
<feature type="active site" evidence="4">
    <location>
        <position position="21"/>
    </location>
</feature>